<organism evidence="2 4">
    <name type="scientific">Arctia plantaginis</name>
    <name type="common">Wood tiger moth</name>
    <name type="synonym">Phalaena plantaginis</name>
    <dbReference type="NCBI Taxonomy" id="874455"/>
    <lineage>
        <taxon>Eukaryota</taxon>
        <taxon>Metazoa</taxon>
        <taxon>Ecdysozoa</taxon>
        <taxon>Arthropoda</taxon>
        <taxon>Hexapoda</taxon>
        <taxon>Insecta</taxon>
        <taxon>Pterygota</taxon>
        <taxon>Neoptera</taxon>
        <taxon>Endopterygota</taxon>
        <taxon>Lepidoptera</taxon>
        <taxon>Glossata</taxon>
        <taxon>Ditrysia</taxon>
        <taxon>Noctuoidea</taxon>
        <taxon>Erebidae</taxon>
        <taxon>Arctiinae</taxon>
        <taxon>Arctia</taxon>
    </lineage>
</organism>
<dbReference type="OrthoDB" id="6664071at2759"/>
<reference evidence="4 5" key="1">
    <citation type="submission" date="2020-04" db="EMBL/GenBank/DDBJ databases">
        <authorList>
            <person name="Wallbank WR R."/>
            <person name="Pardo Diaz C."/>
            <person name="Kozak K."/>
            <person name="Martin S."/>
            <person name="Jiggins C."/>
            <person name="Moest M."/>
            <person name="Warren A I."/>
            <person name="Byers J.R.P. K."/>
            <person name="Montejo-Kovacevich G."/>
            <person name="Yen C E."/>
        </authorList>
    </citation>
    <scope>NUCLEOTIDE SEQUENCE [LARGE SCALE GENOMIC DNA]</scope>
</reference>
<gene>
    <name evidence="2" type="ORF">APLA_LOCUS5233</name>
    <name evidence="3" type="ORF">APLA_LOCUS8249</name>
</gene>
<feature type="compositionally biased region" description="Basic and acidic residues" evidence="1">
    <location>
        <begin position="44"/>
        <end position="101"/>
    </location>
</feature>
<dbReference type="EMBL" id="CADEBC010000479">
    <property type="protein sequence ID" value="CAB3233385.1"/>
    <property type="molecule type" value="Genomic_DNA"/>
</dbReference>
<evidence type="ECO:0000256" key="1">
    <source>
        <dbReference type="SAM" id="MobiDB-lite"/>
    </source>
</evidence>
<comment type="caution">
    <text evidence="2">The sequence shown here is derived from an EMBL/GenBank/DDBJ whole genome shotgun (WGS) entry which is preliminary data.</text>
</comment>
<keyword evidence="4" id="KW-1185">Reference proteome</keyword>
<dbReference type="Proteomes" id="UP000494106">
    <property type="component" value="Unassembled WGS sequence"/>
</dbReference>
<name>A0A8S0ZK57_ARCPL</name>
<dbReference type="AlphaFoldDB" id="A0A8S0ZK57"/>
<evidence type="ECO:0000313" key="2">
    <source>
        <dbReference type="EMBL" id="CAB3233385.1"/>
    </source>
</evidence>
<dbReference type="EMBL" id="CADEBD010000306">
    <property type="protein sequence ID" value="CAB3238463.1"/>
    <property type="molecule type" value="Genomic_DNA"/>
</dbReference>
<sequence length="180" mass="20594">MALNMKTIDQFDIAQADDDDRPSISMEVKKLEKPGSLSPVKSALKRDSADDLRSSRSSSKSEKELRLPPEKSPCDDSGLRKERRLSRTPDSSKDTFERQDSKSTSLSSPKVSRKYFTNWRQACDKTKDKTKELLKRWRTLPESDGVETPMQAAGNSEEDKQRGWSVHVWNDEDHNECMKV</sequence>
<proteinExistence type="predicted"/>
<evidence type="ECO:0000313" key="4">
    <source>
        <dbReference type="Proteomes" id="UP000494106"/>
    </source>
</evidence>
<feature type="region of interest" description="Disordered" evidence="1">
    <location>
        <begin position="1"/>
        <end position="111"/>
    </location>
</feature>
<evidence type="ECO:0000313" key="3">
    <source>
        <dbReference type="EMBL" id="CAB3238463.1"/>
    </source>
</evidence>
<protein>
    <submittedName>
        <fullName evidence="2">Uncharacterized protein</fullName>
    </submittedName>
</protein>
<feature type="region of interest" description="Disordered" evidence="1">
    <location>
        <begin position="136"/>
        <end position="164"/>
    </location>
</feature>
<evidence type="ECO:0000313" key="5">
    <source>
        <dbReference type="Proteomes" id="UP000494256"/>
    </source>
</evidence>
<dbReference type="Proteomes" id="UP000494256">
    <property type="component" value="Unassembled WGS sequence"/>
</dbReference>
<accession>A0A8S0ZK57</accession>